<dbReference type="SUPFAM" id="SSF54637">
    <property type="entry name" value="Thioesterase/thiol ester dehydrase-isomerase"/>
    <property type="match status" value="1"/>
</dbReference>
<evidence type="ECO:0000256" key="8">
    <source>
        <dbReference type="ARBA" id="ARBA00022832"/>
    </source>
</evidence>
<evidence type="ECO:0000256" key="17">
    <source>
        <dbReference type="ARBA" id="ARBA00040123"/>
    </source>
</evidence>
<evidence type="ECO:0000313" key="25">
    <source>
        <dbReference type="EMBL" id="GAA4088637.1"/>
    </source>
</evidence>
<evidence type="ECO:0000256" key="18">
    <source>
        <dbReference type="ARBA" id="ARBA00043210"/>
    </source>
</evidence>
<protein>
    <recommendedName>
        <fullName evidence="17">Acyl-coenzyme A thioesterase THEM4</fullName>
        <ecNumber evidence="16">3.1.2.2</ecNumber>
    </recommendedName>
    <alternativeName>
        <fullName evidence="18">Thioesterase superfamily member 4</fullName>
    </alternativeName>
</protein>
<evidence type="ECO:0000256" key="7">
    <source>
        <dbReference type="ARBA" id="ARBA00022801"/>
    </source>
</evidence>
<keyword evidence="6" id="KW-0053">Apoptosis</keyword>
<evidence type="ECO:0000256" key="1">
    <source>
        <dbReference type="ARBA" id="ARBA00004170"/>
    </source>
</evidence>
<evidence type="ECO:0000259" key="24">
    <source>
        <dbReference type="Pfam" id="PF03061"/>
    </source>
</evidence>
<evidence type="ECO:0000256" key="22">
    <source>
        <dbReference type="ARBA" id="ARBA00048074"/>
    </source>
</evidence>
<keyword evidence="26" id="KW-1185">Reference proteome</keyword>
<keyword evidence="11" id="KW-0472">Membrane</keyword>
<keyword evidence="4" id="KW-1003">Cell membrane</keyword>
<comment type="catalytic activity">
    <reaction evidence="22">
        <text>dodecanoyl-CoA + H2O = dodecanoate + CoA + H(+)</text>
        <dbReference type="Rhea" id="RHEA:30135"/>
        <dbReference type="ChEBI" id="CHEBI:15377"/>
        <dbReference type="ChEBI" id="CHEBI:15378"/>
        <dbReference type="ChEBI" id="CHEBI:18262"/>
        <dbReference type="ChEBI" id="CHEBI:57287"/>
        <dbReference type="ChEBI" id="CHEBI:57375"/>
    </reaction>
    <physiologicalReaction direction="left-to-right" evidence="22">
        <dbReference type="Rhea" id="RHEA:30136"/>
    </physiologicalReaction>
</comment>
<evidence type="ECO:0000256" key="21">
    <source>
        <dbReference type="ARBA" id="ARBA00047969"/>
    </source>
</evidence>
<evidence type="ECO:0000256" key="10">
    <source>
        <dbReference type="ARBA" id="ARBA00023098"/>
    </source>
</evidence>
<evidence type="ECO:0000256" key="23">
    <source>
        <dbReference type="ARBA" id="ARBA00048180"/>
    </source>
</evidence>
<gene>
    <name evidence="25" type="ORF">GCM10022414_09350</name>
</gene>
<keyword evidence="10" id="KW-0443">Lipid metabolism</keyword>
<dbReference type="Pfam" id="PF03061">
    <property type="entry name" value="4HBT"/>
    <property type="match status" value="1"/>
</dbReference>
<comment type="catalytic activity">
    <reaction evidence="14">
        <text>(9Z)-octadecenoyl-CoA + H2O = (9Z)-octadecenoate + CoA + H(+)</text>
        <dbReference type="Rhea" id="RHEA:40139"/>
        <dbReference type="ChEBI" id="CHEBI:15377"/>
        <dbReference type="ChEBI" id="CHEBI:15378"/>
        <dbReference type="ChEBI" id="CHEBI:30823"/>
        <dbReference type="ChEBI" id="CHEBI:57287"/>
        <dbReference type="ChEBI" id="CHEBI:57387"/>
    </reaction>
    <physiologicalReaction direction="left-to-right" evidence="14">
        <dbReference type="Rhea" id="RHEA:40140"/>
    </physiologicalReaction>
</comment>
<evidence type="ECO:0000256" key="14">
    <source>
        <dbReference type="ARBA" id="ARBA00037002"/>
    </source>
</evidence>
<comment type="catalytic activity">
    <reaction evidence="13">
        <text>(5Z,8Z,11Z,14Z)-eicosatetraenoyl-CoA + H2O = (5Z,8Z,11Z,14Z)-eicosatetraenoate + CoA + H(+)</text>
        <dbReference type="Rhea" id="RHEA:40151"/>
        <dbReference type="ChEBI" id="CHEBI:15377"/>
        <dbReference type="ChEBI" id="CHEBI:15378"/>
        <dbReference type="ChEBI" id="CHEBI:32395"/>
        <dbReference type="ChEBI" id="CHEBI:57287"/>
        <dbReference type="ChEBI" id="CHEBI:57368"/>
    </reaction>
    <physiologicalReaction direction="left-to-right" evidence="13">
        <dbReference type="Rhea" id="RHEA:40152"/>
    </physiologicalReaction>
</comment>
<organism evidence="25 26">
    <name type="scientific">Zhongshania borealis</name>
    <dbReference type="NCBI Taxonomy" id="889488"/>
    <lineage>
        <taxon>Bacteria</taxon>
        <taxon>Pseudomonadati</taxon>
        <taxon>Pseudomonadota</taxon>
        <taxon>Gammaproteobacteria</taxon>
        <taxon>Cellvibrionales</taxon>
        <taxon>Spongiibacteraceae</taxon>
        <taxon>Zhongshania</taxon>
    </lineage>
</organism>
<name>A0ABP7WHA3_9GAMM</name>
<keyword evidence="8" id="KW-0276">Fatty acid metabolism</keyword>
<keyword evidence="12" id="KW-0966">Cell projection</keyword>
<dbReference type="EC" id="3.1.2.2" evidence="16"/>
<dbReference type="RefSeq" id="WP_344932862.1">
    <property type="nucleotide sequence ID" value="NZ_BAABDM010000001.1"/>
</dbReference>
<keyword evidence="9" id="KW-0809">Transit peptide</keyword>
<evidence type="ECO:0000256" key="19">
    <source>
        <dbReference type="ARBA" id="ARBA00047588"/>
    </source>
</evidence>
<dbReference type="PANTHER" id="PTHR12418">
    <property type="entry name" value="ACYL-COENZYME A THIOESTERASE THEM4"/>
    <property type="match status" value="1"/>
</dbReference>
<evidence type="ECO:0000256" key="12">
    <source>
        <dbReference type="ARBA" id="ARBA00023273"/>
    </source>
</evidence>
<comment type="caution">
    <text evidence="25">The sequence shown here is derived from an EMBL/GenBank/DDBJ whole genome shotgun (WGS) entry which is preliminary data.</text>
</comment>
<evidence type="ECO:0000256" key="6">
    <source>
        <dbReference type="ARBA" id="ARBA00022703"/>
    </source>
</evidence>
<feature type="domain" description="Thioesterase" evidence="24">
    <location>
        <begin position="115"/>
        <end position="184"/>
    </location>
</feature>
<comment type="catalytic activity">
    <reaction evidence="23">
        <text>tetradecanoyl-CoA + H2O = tetradecanoate + CoA + H(+)</text>
        <dbReference type="Rhea" id="RHEA:40119"/>
        <dbReference type="ChEBI" id="CHEBI:15377"/>
        <dbReference type="ChEBI" id="CHEBI:15378"/>
        <dbReference type="ChEBI" id="CHEBI:30807"/>
        <dbReference type="ChEBI" id="CHEBI:57287"/>
        <dbReference type="ChEBI" id="CHEBI:57385"/>
    </reaction>
    <physiologicalReaction direction="left-to-right" evidence="23">
        <dbReference type="Rhea" id="RHEA:40120"/>
    </physiologicalReaction>
</comment>
<keyword evidence="7" id="KW-0378">Hydrolase</keyword>
<reference evidence="26" key="1">
    <citation type="journal article" date="2019" name="Int. J. Syst. Evol. Microbiol.">
        <title>The Global Catalogue of Microorganisms (GCM) 10K type strain sequencing project: providing services to taxonomists for standard genome sequencing and annotation.</title>
        <authorList>
            <consortium name="The Broad Institute Genomics Platform"/>
            <consortium name="The Broad Institute Genome Sequencing Center for Infectious Disease"/>
            <person name="Wu L."/>
            <person name="Ma J."/>
        </authorList>
    </citation>
    <scope>NUCLEOTIDE SEQUENCE [LARGE SCALE GENOMIC DNA]</scope>
    <source>
        <strain evidence="26">JCM 17304</strain>
    </source>
</reference>
<dbReference type="EMBL" id="BAABDM010000001">
    <property type="protein sequence ID" value="GAA4088637.1"/>
    <property type="molecule type" value="Genomic_DNA"/>
</dbReference>
<evidence type="ECO:0000256" key="15">
    <source>
        <dbReference type="ARBA" id="ARBA00038456"/>
    </source>
</evidence>
<evidence type="ECO:0000256" key="9">
    <source>
        <dbReference type="ARBA" id="ARBA00022946"/>
    </source>
</evidence>
<evidence type="ECO:0000313" key="26">
    <source>
        <dbReference type="Proteomes" id="UP001500392"/>
    </source>
</evidence>
<evidence type="ECO:0000256" key="5">
    <source>
        <dbReference type="ARBA" id="ARBA00022490"/>
    </source>
</evidence>
<dbReference type="CDD" id="cd03443">
    <property type="entry name" value="PaaI_thioesterase"/>
    <property type="match status" value="1"/>
</dbReference>
<dbReference type="InterPro" id="IPR006683">
    <property type="entry name" value="Thioestr_dom"/>
</dbReference>
<comment type="subcellular location">
    <subcellularLocation>
        <location evidence="3">Cell projection</location>
        <location evidence="3">Ruffle membrane</location>
    </subcellularLocation>
    <subcellularLocation>
        <location evidence="2">Cytoplasm</location>
    </subcellularLocation>
    <subcellularLocation>
        <location evidence="1">Membrane</location>
        <topology evidence="1">Peripheral membrane protein</topology>
    </subcellularLocation>
</comment>
<evidence type="ECO:0000256" key="11">
    <source>
        <dbReference type="ARBA" id="ARBA00023136"/>
    </source>
</evidence>
<comment type="similarity">
    <text evidence="15">Belongs to the THEM4/THEM5 thioesterase family.</text>
</comment>
<evidence type="ECO:0000256" key="20">
    <source>
        <dbReference type="ARBA" id="ARBA00047734"/>
    </source>
</evidence>
<evidence type="ECO:0000256" key="16">
    <source>
        <dbReference type="ARBA" id="ARBA00038848"/>
    </source>
</evidence>
<sequence>MSVSEPQRQQLQRIIEQLSVSLEASQSLGGSDSELADIELTLRQLNEKMAKLSNRKMLPFYEPDYGNDFRKILPRSPLSGYFNPIAPQLKIYSKDKIMYAEGVFGLIHQGPPNCVHGGIISGVYDQVLAYCGIANGTPGFTAELQVSYLKPTPLFKTLRFRCQISKAEDRQIHIIGECHCGEERLSSAEGLFIHYENAANTSLLKGQLP</sequence>
<evidence type="ECO:0000256" key="3">
    <source>
        <dbReference type="ARBA" id="ARBA00004632"/>
    </source>
</evidence>
<keyword evidence="5" id="KW-0963">Cytoplasm</keyword>
<dbReference type="PANTHER" id="PTHR12418:SF19">
    <property type="entry name" value="ACYL-COENZYME A THIOESTERASE THEM4"/>
    <property type="match status" value="1"/>
</dbReference>
<evidence type="ECO:0000256" key="4">
    <source>
        <dbReference type="ARBA" id="ARBA00022475"/>
    </source>
</evidence>
<evidence type="ECO:0000256" key="13">
    <source>
        <dbReference type="ARBA" id="ARBA00035852"/>
    </source>
</evidence>
<comment type="catalytic activity">
    <reaction evidence="20">
        <text>hexadecanoyl-CoA + H2O = hexadecanoate + CoA + H(+)</text>
        <dbReference type="Rhea" id="RHEA:16645"/>
        <dbReference type="ChEBI" id="CHEBI:7896"/>
        <dbReference type="ChEBI" id="CHEBI:15377"/>
        <dbReference type="ChEBI" id="CHEBI:15378"/>
        <dbReference type="ChEBI" id="CHEBI:57287"/>
        <dbReference type="ChEBI" id="CHEBI:57379"/>
        <dbReference type="EC" id="3.1.2.2"/>
    </reaction>
    <physiologicalReaction direction="left-to-right" evidence="20">
        <dbReference type="Rhea" id="RHEA:16646"/>
    </physiologicalReaction>
</comment>
<accession>A0ABP7WHA3</accession>
<dbReference type="Proteomes" id="UP001500392">
    <property type="component" value="Unassembled WGS sequence"/>
</dbReference>
<dbReference type="InterPro" id="IPR029069">
    <property type="entry name" value="HotDog_dom_sf"/>
</dbReference>
<evidence type="ECO:0000256" key="2">
    <source>
        <dbReference type="ARBA" id="ARBA00004496"/>
    </source>
</evidence>
<proteinExistence type="inferred from homology"/>
<comment type="catalytic activity">
    <reaction evidence="21">
        <text>decanoyl-CoA + H2O = decanoate + CoA + H(+)</text>
        <dbReference type="Rhea" id="RHEA:40059"/>
        <dbReference type="ChEBI" id="CHEBI:15377"/>
        <dbReference type="ChEBI" id="CHEBI:15378"/>
        <dbReference type="ChEBI" id="CHEBI:27689"/>
        <dbReference type="ChEBI" id="CHEBI:57287"/>
        <dbReference type="ChEBI" id="CHEBI:61430"/>
    </reaction>
    <physiologicalReaction direction="left-to-right" evidence="21">
        <dbReference type="Rhea" id="RHEA:40060"/>
    </physiologicalReaction>
</comment>
<comment type="catalytic activity">
    <reaction evidence="19">
        <text>octanoyl-CoA + H2O = octanoate + CoA + H(+)</text>
        <dbReference type="Rhea" id="RHEA:30143"/>
        <dbReference type="ChEBI" id="CHEBI:15377"/>
        <dbReference type="ChEBI" id="CHEBI:15378"/>
        <dbReference type="ChEBI" id="CHEBI:25646"/>
        <dbReference type="ChEBI" id="CHEBI:57287"/>
        <dbReference type="ChEBI" id="CHEBI:57386"/>
    </reaction>
    <physiologicalReaction direction="left-to-right" evidence="19">
        <dbReference type="Rhea" id="RHEA:30144"/>
    </physiologicalReaction>
</comment>
<dbReference type="Gene3D" id="3.10.129.10">
    <property type="entry name" value="Hotdog Thioesterase"/>
    <property type="match status" value="1"/>
</dbReference>
<dbReference type="InterPro" id="IPR052365">
    <property type="entry name" value="THEM4/THEM5_acyl-CoA_thioest"/>
</dbReference>